<keyword evidence="1" id="KW-0812">Transmembrane</keyword>
<feature type="non-terminal residue" evidence="2">
    <location>
        <position position="1"/>
    </location>
</feature>
<feature type="transmembrane region" description="Helical" evidence="1">
    <location>
        <begin position="21"/>
        <end position="41"/>
    </location>
</feature>
<protein>
    <submittedName>
        <fullName evidence="2">Uncharacterized protein</fullName>
    </submittedName>
</protein>
<name>A0A0L8K3Q9_STRVR</name>
<dbReference type="Proteomes" id="UP000037023">
    <property type="component" value="Unassembled WGS sequence"/>
</dbReference>
<gene>
    <name evidence="2" type="ORF">ADK34_23700</name>
</gene>
<feature type="transmembrane region" description="Helical" evidence="1">
    <location>
        <begin position="47"/>
        <end position="69"/>
    </location>
</feature>
<keyword evidence="1" id="KW-1133">Transmembrane helix</keyword>
<dbReference type="RefSeq" id="WP_159391628.1">
    <property type="nucleotide sequence ID" value="NZ_LGUP01000296.1"/>
</dbReference>
<keyword evidence="1" id="KW-0472">Membrane</keyword>
<dbReference type="AlphaFoldDB" id="A0A0L8K3Q9"/>
<comment type="caution">
    <text evidence="2">The sequence shown here is derived from an EMBL/GenBank/DDBJ whole genome shotgun (WGS) entry which is preliminary data.</text>
</comment>
<reference evidence="2 3" key="1">
    <citation type="submission" date="2015-06" db="EMBL/GenBank/DDBJ databases">
        <authorList>
            <person name="Hoefler B.C."/>
            <person name="Straight P.D."/>
        </authorList>
    </citation>
    <scope>NUCLEOTIDE SEQUENCE [LARGE SCALE GENOMIC DNA]</scope>
    <source>
        <strain evidence="2 3">NRRL 3427</strain>
    </source>
</reference>
<feature type="transmembrane region" description="Helical" evidence="1">
    <location>
        <begin position="76"/>
        <end position="96"/>
    </location>
</feature>
<feature type="non-terminal residue" evidence="2">
    <location>
        <position position="101"/>
    </location>
</feature>
<evidence type="ECO:0000256" key="1">
    <source>
        <dbReference type="SAM" id="Phobius"/>
    </source>
</evidence>
<organism evidence="2 3">
    <name type="scientific">Streptomyces viridochromogenes</name>
    <dbReference type="NCBI Taxonomy" id="1938"/>
    <lineage>
        <taxon>Bacteria</taxon>
        <taxon>Bacillati</taxon>
        <taxon>Actinomycetota</taxon>
        <taxon>Actinomycetes</taxon>
        <taxon>Kitasatosporales</taxon>
        <taxon>Streptomycetaceae</taxon>
        <taxon>Streptomyces</taxon>
    </lineage>
</organism>
<proteinExistence type="predicted"/>
<sequence length="101" mass="10327">AKYAQDTADNLRRTAIQVETVKVTILGMVAWLGVQMAMAAAGVEVAFGASSVVSAGVWAAIKAAIPGIIRQAISEILMGAVVMGGLNIAAQVVGFAKGTRR</sequence>
<accession>A0A0L8K3Q9</accession>
<dbReference type="EMBL" id="LGUP01000296">
    <property type="protein sequence ID" value="KOG20508.1"/>
    <property type="molecule type" value="Genomic_DNA"/>
</dbReference>
<evidence type="ECO:0000313" key="2">
    <source>
        <dbReference type="EMBL" id="KOG20508.1"/>
    </source>
</evidence>
<evidence type="ECO:0000313" key="3">
    <source>
        <dbReference type="Proteomes" id="UP000037023"/>
    </source>
</evidence>